<feature type="region of interest" description="Disordered" evidence="1">
    <location>
        <begin position="1"/>
        <end position="88"/>
    </location>
</feature>
<gene>
    <name evidence="3" type="ORF">BZ3500_MVSOF-1268-A1-R1_CHR3-3G06487</name>
</gene>
<dbReference type="InterPro" id="IPR029058">
    <property type="entry name" value="AB_hydrolase_fold"/>
</dbReference>
<feature type="compositionally biased region" description="Basic and acidic residues" evidence="1">
    <location>
        <begin position="44"/>
        <end position="62"/>
    </location>
</feature>
<dbReference type="EMBL" id="FMWP01000094">
    <property type="protein sequence ID" value="SCZ97963.1"/>
    <property type="molecule type" value="Genomic_DNA"/>
</dbReference>
<accession>A0A2X0LP13</accession>
<feature type="domain" description="Carboxylesterase type B" evidence="2">
    <location>
        <begin position="161"/>
        <end position="714"/>
    </location>
</feature>
<dbReference type="Pfam" id="PF00135">
    <property type="entry name" value="COesterase"/>
    <property type="match status" value="1"/>
</dbReference>
<dbReference type="STRING" id="289078.A0A2X0LP13"/>
<reference evidence="4" key="1">
    <citation type="submission" date="2016-10" db="EMBL/GenBank/DDBJ databases">
        <authorList>
            <person name="Jeantristanb JTB J.-T."/>
            <person name="Ricardo R."/>
        </authorList>
    </citation>
    <scope>NUCLEOTIDE SEQUENCE [LARGE SCALE GENOMIC DNA]</scope>
</reference>
<name>A0A2X0LP13_9BASI</name>
<feature type="compositionally biased region" description="Low complexity" evidence="1">
    <location>
        <begin position="71"/>
        <end position="83"/>
    </location>
</feature>
<protein>
    <submittedName>
        <fullName evidence="3">BZ3500_MvSof-1268-A1-R1_Chr3-3g06487 protein</fullName>
    </submittedName>
</protein>
<organism evidence="3 4">
    <name type="scientific">Microbotryum saponariae</name>
    <dbReference type="NCBI Taxonomy" id="289078"/>
    <lineage>
        <taxon>Eukaryota</taxon>
        <taxon>Fungi</taxon>
        <taxon>Dikarya</taxon>
        <taxon>Basidiomycota</taxon>
        <taxon>Pucciniomycotina</taxon>
        <taxon>Microbotryomycetes</taxon>
        <taxon>Microbotryales</taxon>
        <taxon>Microbotryaceae</taxon>
        <taxon>Microbotryum</taxon>
    </lineage>
</organism>
<evidence type="ECO:0000313" key="4">
    <source>
        <dbReference type="Proteomes" id="UP000249723"/>
    </source>
</evidence>
<dbReference type="Gene3D" id="3.40.50.1820">
    <property type="entry name" value="alpha/beta hydrolase"/>
    <property type="match status" value="1"/>
</dbReference>
<dbReference type="SUPFAM" id="SSF53474">
    <property type="entry name" value="alpha/beta-Hydrolases"/>
    <property type="match status" value="1"/>
</dbReference>
<sequence length="748" mass="83060">MLDATRPFVAERDSSSLSSSTSSSRSGGGQDSDLSPNPNQWMHPQDRYRSEEKAFLHQKEGYSAENGSWGTTTRSTSSSTPPTVFSARPPSSTLALLTKLPRTFPLGLVALLSLLYLMLSSWLSSITTELSSVSNPATWESSESFDPIPNSSWSHFDPIDPVVRAASQKFRGRHSDDGVYVSWKGIRYAQAPTGELRFRTATPVKPTTRPVKEKEWDAVEIQDAYDPGQGCPRWIKNPRREGVWEGEEDCLKLHIFAPAGQEPGKLLPVMFWIHGGGLASGSSLLPRYDYASLMKRSVEMKEPIIIVTFNYRLGSLGFSSTTAALKAGSSSRGRNRAVDQALDLNVGFKDQLAALDWVKRHIESFGGDRKKITMAGHSAGAIAVGLHQLYTPGSFRGAFMLSGSPTSFPVPWPHEAARRSTHTLEEAAGCPKAAPGNRGSTYELNLIKCLRQLPLDSLMRSTIGLQRYQFPWYPVVESNFKDAWLTRKPSEMMASVRSRRVPFITGTVLDEGTKFTDAGMESEASIENALRRSFAWVFDNVQDSLLSRLWELYPDVLRQGSPYNTDHETFGLAPAYKRAASILGDLFFRAPKLFFLDEMRDVASTITASGKQSMWNYLYSYQSPIAFDPKAGISHGADLPDWFGKPRPKDPNADQIARIMSAYLINFVAHLDPNGVDRKFAHANPVKCASPPSDWYSSSTPTVPPWPRFSKKGETLHFTKAGRAIVGRDIERQPAIDFLNENNDFFAR</sequence>
<keyword evidence="4" id="KW-1185">Reference proteome</keyword>
<evidence type="ECO:0000256" key="1">
    <source>
        <dbReference type="SAM" id="MobiDB-lite"/>
    </source>
</evidence>
<dbReference type="InterPro" id="IPR002018">
    <property type="entry name" value="CarbesteraseB"/>
</dbReference>
<dbReference type="OrthoDB" id="408631at2759"/>
<evidence type="ECO:0000259" key="2">
    <source>
        <dbReference type="Pfam" id="PF00135"/>
    </source>
</evidence>
<dbReference type="InterPro" id="IPR050309">
    <property type="entry name" value="Type-B_Carboxylest/Lipase"/>
</dbReference>
<dbReference type="PANTHER" id="PTHR11559">
    <property type="entry name" value="CARBOXYLESTERASE"/>
    <property type="match status" value="1"/>
</dbReference>
<evidence type="ECO:0000313" key="3">
    <source>
        <dbReference type="EMBL" id="SCZ97963.1"/>
    </source>
</evidence>
<proteinExistence type="predicted"/>
<dbReference type="AlphaFoldDB" id="A0A2X0LP13"/>
<feature type="compositionally biased region" description="Low complexity" evidence="1">
    <location>
        <begin position="15"/>
        <end position="35"/>
    </location>
</feature>
<dbReference type="Proteomes" id="UP000249723">
    <property type="component" value="Unassembled WGS sequence"/>
</dbReference>